<dbReference type="Proteomes" id="UP000063699">
    <property type="component" value="Chromosome"/>
</dbReference>
<dbReference type="GO" id="GO:0016787">
    <property type="term" value="F:hydrolase activity"/>
    <property type="evidence" value="ECO:0007669"/>
    <property type="project" value="UniProtKB-KW"/>
</dbReference>
<dbReference type="Pfam" id="PF07859">
    <property type="entry name" value="Abhydrolase_3"/>
    <property type="match status" value="1"/>
</dbReference>
<proteinExistence type="predicted"/>
<reference evidence="3 4" key="1">
    <citation type="submission" date="2015-07" db="EMBL/GenBank/DDBJ databases">
        <title>Genome sequencing of Kibdelosporangium phytohabitans.</title>
        <authorList>
            <person name="Qin S."/>
            <person name="Xing K."/>
        </authorList>
    </citation>
    <scope>NUCLEOTIDE SEQUENCE [LARGE SCALE GENOMIC DNA]</scope>
    <source>
        <strain evidence="3 4">KLBMP1111</strain>
    </source>
</reference>
<dbReference type="EMBL" id="CP012752">
    <property type="protein sequence ID" value="ALG10790.1"/>
    <property type="molecule type" value="Genomic_DNA"/>
</dbReference>
<dbReference type="STRING" id="860235.AOZ06_31365"/>
<feature type="domain" description="Alpha/beta hydrolase fold-3" evidence="2">
    <location>
        <begin position="38"/>
        <end position="118"/>
    </location>
</feature>
<keyword evidence="1" id="KW-0378">Hydrolase</keyword>
<dbReference type="PANTHER" id="PTHR48081:SF8">
    <property type="entry name" value="ALPHA_BETA HYDROLASE FOLD-3 DOMAIN-CONTAINING PROTEIN-RELATED"/>
    <property type="match status" value="1"/>
</dbReference>
<evidence type="ECO:0000256" key="1">
    <source>
        <dbReference type="ARBA" id="ARBA00022801"/>
    </source>
</evidence>
<sequence>MIDQIPAGSAPVELSPAELAKAWQAPENLGPVGHAHEHTIPGPGGELTVRVYQPDGDGPFPALVWLLADDLPDLPPALVTTAEYEVLRDEGEQYAHRLLDAGVPCELVRYPGQVHGFFALLAEHLSSSAVAHRRASRALRKAFRTGGSPR</sequence>
<dbReference type="Gene3D" id="3.40.50.1820">
    <property type="entry name" value="alpha/beta hydrolase"/>
    <property type="match status" value="2"/>
</dbReference>
<dbReference type="InterPro" id="IPR013094">
    <property type="entry name" value="AB_hydrolase_3"/>
</dbReference>
<organism evidence="3 4">
    <name type="scientific">Kibdelosporangium phytohabitans</name>
    <dbReference type="NCBI Taxonomy" id="860235"/>
    <lineage>
        <taxon>Bacteria</taxon>
        <taxon>Bacillati</taxon>
        <taxon>Actinomycetota</taxon>
        <taxon>Actinomycetes</taxon>
        <taxon>Pseudonocardiales</taxon>
        <taxon>Pseudonocardiaceae</taxon>
        <taxon>Kibdelosporangium</taxon>
    </lineage>
</organism>
<evidence type="ECO:0000313" key="4">
    <source>
        <dbReference type="Proteomes" id="UP000063699"/>
    </source>
</evidence>
<keyword evidence="4" id="KW-1185">Reference proteome</keyword>
<dbReference type="InterPro" id="IPR029058">
    <property type="entry name" value="AB_hydrolase_fold"/>
</dbReference>
<dbReference type="InterPro" id="IPR050300">
    <property type="entry name" value="GDXG_lipolytic_enzyme"/>
</dbReference>
<protein>
    <recommendedName>
        <fullName evidence="2">Alpha/beta hydrolase fold-3 domain-containing protein</fullName>
    </recommendedName>
</protein>
<accession>A0A0N9I8G5</accession>
<dbReference type="SUPFAM" id="SSF53474">
    <property type="entry name" value="alpha/beta-Hydrolases"/>
    <property type="match status" value="2"/>
</dbReference>
<evidence type="ECO:0000259" key="2">
    <source>
        <dbReference type="Pfam" id="PF07859"/>
    </source>
</evidence>
<name>A0A0N9I8G5_9PSEU</name>
<dbReference type="KEGG" id="kphy:AOZ06_31365"/>
<dbReference type="PANTHER" id="PTHR48081">
    <property type="entry name" value="AB HYDROLASE SUPERFAMILY PROTEIN C4A8.06C"/>
    <property type="match status" value="1"/>
</dbReference>
<gene>
    <name evidence="3" type="ORF">AOZ06_31365</name>
</gene>
<evidence type="ECO:0000313" key="3">
    <source>
        <dbReference type="EMBL" id="ALG10790.1"/>
    </source>
</evidence>
<dbReference type="AlphaFoldDB" id="A0A0N9I8G5"/>